<dbReference type="InterPro" id="IPR011993">
    <property type="entry name" value="PH-like_dom_sf"/>
</dbReference>
<dbReference type="SMART" id="SM00325">
    <property type="entry name" value="RhoGEF"/>
    <property type="match status" value="1"/>
</dbReference>
<dbReference type="GO" id="GO:0005085">
    <property type="term" value="F:guanyl-nucleotide exchange factor activity"/>
    <property type="evidence" value="ECO:0007669"/>
    <property type="project" value="UniProtKB-KW"/>
</dbReference>
<dbReference type="FunFam" id="1.20.900.10:FF:000003">
    <property type="entry name" value="Rho guanine nucleotide exchange factor 10 like"/>
    <property type="match status" value="1"/>
</dbReference>
<organism evidence="4 5">
    <name type="scientific">Rotaria sordida</name>
    <dbReference type="NCBI Taxonomy" id="392033"/>
    <lineage>
        <taxon>Eukaryota</taxon>
        <taxon>Metazoa</taxon>
        <taxon>Spiralia</taxon>
        <taxon>Gnathifera</taxon>
        <taxon>Rotifera</taxon>
        <taxon>Eurotatoria</taxon>
        <taxon>Bdelloidea</taxon>
        <taxon>Philodinida</taxon>
        <taxon>Philodinidae</taxon>
        <taxon>Rotaria</taxon>
    </lineage>
</organism>
<feature type="domain" description="DH" evidence="3">
    <location>
        <begin position="698"/>
        <end position="882"/>
    </location>
</feature>
<dbReference type="InterPro" id="IPR000219">
    <property type="entry name" value="DH_dom"/>
</dbReference>
<dbReference type="PANTHER" id="PTHR12877">
    <property type="entry name" value="RHO GUANINE NUCLEOTIDE EXCHANGE FACTOR"/>
    <property type="match status" value="1"/>
</dbReference>
<reference evidence="4" key="1">
    <citation type="submission" date="2021-02" db="EMBL/GenBank/DDBJ databases">
        <authorList>
            <person name="Nowell W R."/>
        </authorList>
    </citation>
    <scope>NUCLEOTIDE SEQUENCE</scope>
</reference>
<dbReference type="Proteomes" id="UP000663874">
    <property type="component" value="Unassembled WGS sequence"/>
</dbReference>
<name>A0A819R6H1_9BILA</name>
<dbReference type="AlphaFoldDB" id="A0A819R6H1"/>
<dbReference type="Gene3D" id="1.20.900.10">
    <property type="entry name" value="Dbl homology (DH) domain"/>
    <property type="match status" value="1"/>
</dbReference>
<sequence>LNEPESNQNIRLYHGTDVESIKKICQYGINLYASHRLGSDFGPVELLCFLDALYVANKKGLRNQTLGGVICFQLGESELSQFKIQELTEKLEQCNDPLEWSNFVKLCRRRFHEYPHMLRRDAFRGAICNNAERVRLFENERPVPRVIDYRKPIQIRIKSTNMACKLEDAIMGIHLSNGQLDNLSYDRRERVYSDSSTDNINFNRTNPLYLSRYRNSCWFRCRTSSSSSNEYNSSNLNDKISSLNSITLYARLKRFTERLLELELKVRRIQSYPQLRKKPLNHIPLRKIKTLSAIKFLTMESQSHSSSHLPFPITNKNILQERSTPVVKEKQISFEVNTNSYNRKVQVKTKQEETKCTTKKLTSPISPPIVTRIIKTETLISLSCVSVNQRRRSSISNSSIQSVRVSISVSSSPHRKELEMSIKTKFSFPSSSKITSNEGTSLKDDSYSSTISNFVSENLVEPSILDDEETFDRRPLLDFISELNRRHALNQSSTIPSPPPPPFNNNDQSIKTRTLSPSPTDIRLPKPLSPFRPVILHRKYQEPIGRFEFVDGSEDSISSFSRRNSRVSVIRSHTFNNPNNANSNLMKISSDEIKSNENVTCQSTPELSCSNERERERNQSVVNMEEACGLSANGTIRTNGMSNVIHLMSDQKTSHSHPIIRSSTPIPNDQSLISKLTFYAVRRHHSAPQEDCRWQQAKRKAIAMQMYDTEKSYVEALKNLVTKYYLPMKDKAVISNDLVNEIFYKIPEIHIHHTAFLISLSQKLSQWDNKQTVADLLLQMFTRTLVIETYTSFVKNYKTGQIAIRLCRDSSSFNKFLQHQVRNHRGKLTLRDLIIQPVQRIPRYELYIKDFLKCTNLNHPGYQLLLKAQSEIHSLAEQIDQVQKDVGSTELTVTNNSLEAVQDIIENLTDLVSADRYYIRHDVVTLQSPSGLKKDRYIFLLNDLLIITTSKRRSGTLTKTATTSVTVHVYFSCFYLRNSSSGKQYIDNAKHKLIMKISLESIYLAAVQLSKTNKTLLDMEI</sequence>
<feature type="region of interest" description="Disordered" evidence="2">
    <location>
        <begin position="490"/>
        <end position="527"/>
    </location>
</feature>
<evidence type="ECO:0000259" key="3">
    <source>
        <dbReference type="PROSITE" id="PS50010"/>
    </source>
</evidence>
<dbReference type="EMBL" id="CAJOBE010007605">
    <property type="protein sequence ID" value="CAF4040872.1"/>
    <property type="molecule type" value="Genomic_DNA"/>
</dbReference>
<feature type="non-terminal residue" evidence="4">
    <location>
        <position position="1"/>
    </location>
</feature>
<dbReference type="SUPFAM" id="SSF48065">
    <property type="entry name" value="DBL homology domain (DH-domain)"/>
    <property type="match status" value="1"/>
</dbReference>
<dbReference type="Pfam" id="PF00621">
    <property type="entry name" value="RhoGEF"/>
    <property type="match status" value="1"/>
</dbReference>
<evidence type="ECO:0000313" key="4">
    <source>
        <dbReference type="EMBL" id="CAF4040872.1"/>
    </source>
</evidence>
<dbReference type="GO" id="GO:0005737">
    <property type="term" value="C:cytoplasm"/>
    <property type="evidence" value="ECO:0007669"/>
    <property type="project" value="UniProtKB-ARBA"/>
</dbReference>
<evidence type="ECO:0000313" key="5">
    <source>
        <dbReference type="Proteomes" id="UP000663874"/>
    </source>
</evidence>
<dbReference type="CDD" id="cd00160">
    <property type="entry name" value="RhoGEF"/>
    <property type="match status" value="1"/>
</dbReference>
<evidence type="ECO:0000256" key="1">
    <source>
        <dbReference type="ARBA" id="ARBA00022658"/>
    </source>
</evidence>
<keyword evidence="1" id="KW-0344">Guanine-nucleotide releasing factor</keyword>
<proteinExistence type="predicted"/>
<dbReference type="GO" id="GO:0051496">
    <property type="term" value="P:positive regulation of stress fiber assembly"/>
    <property type="evidence" value="ECO:0007669"/>
    <property type="project" value="UniProtKB-ARBA"/>
</dbReference>
<evidence type="ECO:0000256" key="2">
    <source>
        <dbReference type="SAM" id="MobiDB-lite"/>
    </source>
</evidence>
<dbReference type="PROSITE" id="PS50010">
    <property type="entry name" value="DH_2"/>
    <property type="match status" value="1"/>
</dbReference>
<protein>
    <recommendedName>
        <fullName evidence="3">DH domain-containing protein</fullName>
    </recommendedName>
</protein>
<comment type="caution">
    <text evidence="4">The sequence shown here is derived from an EMBL/GenBank/DDBJ whole genome shotgun (WGS) entry which is preliminary data.</text>
</comment>
<accession>A0A819R6H1</accession>
<dbReference type="InterPro" id="IPR039919">
    <property type="entry name" value="ARHGEF10/ARHGEF17"/>
</dbReference>
<gene>
    <name evidence="4" type="ORF">FNK824_LOCUS28170</name>
</gene>
<dbReference type="InterPro" id="IPR035899">
    <property type="entry name" value="DBL_dom_sf"/>
</dbReference>
<dbReference type="GO" id="GO:0030036">
    <property type="term" value="P:actin cytoskeleton organization"/>
    <property type="evidence" value="ECO:0007669"/>
    <property type="project" value="TreeGrafter"/>
</dbReference>
<feature type="compositionally biased region" description="Polar residues" evidence="2">
    <location>
        <begin position="504"/>
        <end position="519"/>
    </location>
</feature>
<dbReference type="Gene3D" id="2.30.29.30">
    <property type="entry name" value="Pleckstrin-homology domain (PH domain)/Phosphotyrosine-binding domain (PTB)"/>
    <property type="match status" value="1"/>
</dbReference>
<dbReference type="PANTHER" id="PTHR12877:SF15">
    <property type="entry name" value="RHO GUANINE NUCLEOTIDE EXCHANGE FACTOR 17"/>
    <property type="match status" value="1"/>
</dbReference>
<dbReference type="SUPFAM" id="SSF50729">
    <property type="entry name" value="PH domain-like"/>
    <property type="match status" value="1"/>
</dbReference>